<reference evidence="2" key="1">
    <citation type="submission" date="2015-11" db="EMBL/GenBank/DDBJ databases">
        <title>Genomic diversity of Staphylococcus saprophyticus strains from urinary tract infections, animal surfaces, and fermented foods.</title>
        <authorList>
            <person name="Wolfe B.E."/>
        </authorList>
    </citation>
    <scope>NUCLEOTIDE SEQUENCE [LARGE SCALE GENOMIC DNA]</scope>
    <source>
        <strain evidence="2">738_7</strain>
    </source>
</reference>
<dbReference type="AlphaFoldDB" id="A0AAP7IF62"/>
<evidence type="ECO:0000313" key="1">
    <source>
        <dbReference type="EMBL" id="OEK58960.1"/>
    </source>
</evidence>
<comment type="caution">
    <text evidence="1">The sequence shown here is derived from an EMBL/GenBank/DDBJ whole genome shotgun (WGS) entry which is preliminary data.</text>
</comment>
<dbReference type="RefSeq" id="WP_069854361.1">
    <property type="nucleotide sequence ID" value="NZ_LNPX01000004.1"/>
</dbReference>
<sequence length="102" mass="12169">MAEKVYYLQDKETYKVMLCESDKSVFIKSGIELCKKALRERLLDEKIQNKNDVELFEEIDLCNKVRYHLIDLEENNPRKVSDEVKLLRMIAEMLDIKLMVKN</sequence>
<evidence type="ECO:0000313" key="2">
    <source>
        <dbReference type="Proteomes" id="UP000095464"/>
    </source>
</evidence>
<protein>
    <submittedName>
        <fullName evidence="1">Uncharacterized protein</fullName>
    </submittedName>
</protein>
<accession>A0AAP7IF62</accession>
<organism evidence="1 2">
    <name type="scientific">Staphylococcus equorum</name>
    <dbReference type="NCBI Taxonomy" id="246432"/>
    <lineage>
        <taxon>Bacteria</taxon>
        <taxon>Bacillati</taxon>
        <taxon>Bacillota</taxon>
        <taxon>Bacilli</taxon>
        <taxon>Bacillales</taxon>
        <taxon>Staphylococcaceae</taxon>
        <taxon>Staphylococcus</taxon>
    </lineage>
</organism>
<dbReference type="EMBL" id="LNPX01000004">
    <property type="protein sequence ID" value="OEK58960.1"/>
    <property type="molecule type" value="Genomic_DNA"/>
</dbReference>
<gene>
    <name evidence="1" type="ORF">ASS94_01140</name>
</gene>
<name>A0AAP7IF62_9STAP</name>
<proteinExistence type="predicted"/>
<dbReference type="Proteomes" id="UP000095464">
    <property type="component" value="Unassembled WGS sequence"/>
</dbReference>